<comment type="similarity">
    <text evidence="2 6">Belongs to the FPP/GGPP synthase family.</text>
</comment>
<dbReference type="SUPFAM" id="SSF48576">
    <property type="entry name" value="Terpenoid synthases"/>
    <property type="match status" value="1"/>
</dbReference>
<dbReference type="InterPro" id="IPR008949">
    <property type="entry name" value="Isoprenoid_synthase_dom_sf"/>
</dbReference>
<dbReference type="GO" id="GO:0008299">
    <property type="term" value="P:isoprenoid biosynthetic process"/>
    <property type="evidence" value="ECO:0007669"/>
    <property type="project" value="InterPro"/>
</dbReference>
<dbReference type="PROSITE" id="PS00444">
    <property type="entry name" value="POLYPRENYL_SYNTHASE_2"/>
    <property type="match status" value="1"/>
</dbReference>
<dbReference type="Proteomes" id="UP000245283">
    <property type="component" value="Unassembled WGS sequence"/>
</dbReference>
<evidence type="ECO:0000256" key="5">
    <source>
        <dbReference type="ARBA" id="ARBA00022842"/>
    </source>
</evidence>
<accession>A0A2V1K7T6</accession>
<keyword evidence="5" id="KW-0460">Magnesium</keyword>
<dbReference type="AlphaFoldDB" id="A0A2V1K7T6"/>
<evidence type="ECO:0000256" key="4">
    <source>
        <dbReference type="ARBA" id="ARBA00022723"/>
    </source>
</evidence>
<name>A0A2V1K7T6_9ACTO</name>
<keyword evidence="4" id="KW-0479">Metal-binding</keyword>
<dbReference type="CDD" id="cd00685">
    <property type="entry name" value="Trans_IPPS_HT"/>
    <property type="match status" value="1"/>
</dbReference>
<dbReference type="OrthoDB" id="4497239at2"/>
<comment type="cofactor">
    <cofactor evidence="1">
        <name>Mg(2+)</name>
        <dbReference type="ChEBI" id="CHEBI:18420"/>
    </cofactor>
</comment>
<dbReference type="SFLD" id="SFLDS00005">
    <property type="entry name" value="Isoprenoid_Synthase_Type_I"/>
    <property type="match status" value="1"/>
</dbReference>
<dbReference type="PANTHER" id="PTHR12001">
    <property type="entry name" value="GERANYLGERANYL PYROPHOSPHATE SYNTHASE"/>
    <property type="match status" value="1"/>
</dbReference>
<proteinExistence type="inferred from homology"/>
<sequence length="316" mass="33932">MERVESMLHDKVTMGDLQIDPTTSHLAKAGGKRLRPALVFLTSELGPDPEAQAVYDSAVAVELTHLASLYHDDVMDEAPMRRGVESAQLAFGNTVAILAGDILFSRASTIVAGLGPRSVELHATMFERLCTGQLHETIGLAAGENPREHYISVLADKTGSLIAASARYGVLSSGGSEELAETVAQYGECVGVAFQLADDVIDIMSEGDATGKTPGTDLREGVDTMPTLLLKEQAEAGTLDDLGREILDLLANSDLAVDENLAEVVNMLRRHSVLDQTQELAKQWMDKGLQSLKDVPEGPVRDSLVQYAEYSINRSA</sequence>
<dbReference type="SFLD" id="SFLDG01017">
    <property type="entry name" value="Polyprenyl_Transferase_Like"/>
    <property type="match status" value="1"/>
</dbReference>
<organism evidence="7 8">
    <name type="scientific">Ancrocorticia populi</name>
    <dbReference type="NCBI Taxonomy" id="2175228"/>
    <lineage>
        <taxon>Bacteria</taxon>
        <taxon>Bacillati</taxon>
        <taxon>Actinomycetota</taxon>
        <taxon>Actinomycetes</taxon>
        <taxon>Actinomycetales</taxon>
        <taxon>Actinomycetaceae</taxon>
        <taxon>Ancrocorticia</taxon>
    </lineage>
</organism>
<evidence type="ECO:0000256" key="6">
    <source>
        <dbReference type="RuleBase" id="RU004466"/>
    </source>
</evidence>
<dbReference type="InterPro" id="IPR033749">
    <property type="entry name" value="Polyprenyl_synt_CS"/>
</dbReference>
<evidence type="ECO:0000313" key="8">
    <source>
        <dbReference type="Proteomes" id="UP000245283"/>
    </source>
</evidence>
<reference evidence="8" key="1">
    <citation type="submission" date="2018-05" db="EMBL/GenBank/DDBJ databases">
        <authorList>
            <person name="Li Y."/>
        </authorList>
    </citation>
    <scope>NUCLEOTIDE SEQUENCE [LARGE SCALE GENOMIC DNA]</scope>
    <source>
        <strain evidence="8">sk1b4</strain>
    </source>
</reference>
<dbReference type="InterPro" id="IPR000092">
    <property type="entry name" value="Polyprenyl_synt"/>
</dbReference>
<dbReference type="Gene3D" id="1.10.600.10">
    <property type="entry name" value="Farnesyl Diphosphate Synthase"/>
    <property type="match status" value="1"/>
</dbReference>
<dbReference type="PANTHER" id="PTHR12001:SF69">
    <property type="entry name" value="ALL TRANS-POLYPRENYL-DIPHOSPHATE SYNTHASE PDSS1"/>
    <property type="match status" value="1"/>
</dbReference>
<evidence type="ECO:0000256" key="1">
    <source>
        <dbReference type="ARBA" id="ARBA00001946"/>
    </source>
</evidence>
<keyword evidence="3 6" id="KW-0808">Transferase</keyword>
<dbReference type="GO" id="GO:0046872">
    <property type="term" value="F:metal ion binding"/>
    <property type="evidence" value="ECO:0007669"/>
    <property type="project" value="UniProtKB-KW"/>
</dbReference>
<dbReference type="Pfam" id="PF00348">
    <property type="entry name" value="polyprenyl_synt"/>
    <property type="match status" value="1"/>
</dbReference>
<comment type="caution">
    <text evidence="7">The sequence shown here is derived from an EMBL/GenBank/DDBJ whole genome shotgun (WGS) entry which is preliminary data.</text>
</comment>
<protein>
    <submittedName>
        <fullName evidence="7">Geranylgeranyl pyrophosphate synthase</fullName>
    </submittedName>
</protein>
<dbReference type="EMBL" id="QETB01000004">
    <property type="protein sequence ID" value="PWF26247.1"/>
    <property type="molecule type" value="Genomic_DNA"/>
</dbReference>
<evidence type="ECO:0000256" key="2">
    <source>
        <dbReference type="ARBA" id="ARBA00006706"/>
    </source>
</evidence>
<gene>
    <name evidence="7" type="ORF">DD236_07325</name>
</gene>
<dbReference type="GO" id="GO:0004659">
    <property type="term" value="F:prenyltransferase activity"/>
    <property type="evidence" value="ECO:0007669"/>
    <property type="project" value="InterPro"/>
</dbReference>
<evidence type="ECO:0000256" key="3">
    <source>
        <dbReference type="ARBA" id="ARBA00022679"/>
    </source>
</evidence>
<evidence type="ECO:0000313" key="7">
    <source>
        <dbReference type="EMBL" id="PWF26247.1"/>
    </source>
</evidence>
<keyword evidence="8" id="KW-1185">Reference proteome</keyword>